<dbReference type="STRING" id="1353009.A0A1Y2I5N6"/>
<dbReference type="AlphaFoldDB" id="A0A1Y2I5N6"/>
<sequence>MNPAGFSSSTSSFTSFTSASTSTSATAPACFVAQGPSTISPLSLSSSTSSSLPSSPPLTLSPDAYPPPLASPSTSTAPSSSSGELFATPEGGPSLASSSYSFDFSYYAPFQGGFDVGHLPGEPHYADSSYMAPQDDLLAQFEEYGFILAPAVENPGMAYSHPSEAGPSGPEGLSEPAPGADVDTYASLFPPYSSDIVLPPSPGLSTAYDSVQSDATPSRTETPPNDTTTSASANDDPVPSTQPPTTVRRSTRQRTQTTRNTKVASPVAKRRRKTKAAPAPAHPVASGSNVQLPGPPAGMKERERATRRTRAQVLEQMAPVMRRQCPRKGCGKKFGISREDDVAHIEEHYPDVTFKAQKVECLWTDCKHIEPRNVLVDHINAKHLRAEFRCLLHNDRNEMCTWSAPRPGDVNQHLERKHGRPKRRLEEGYVKEKNKKRRT</sequence>
<evidence type="ECO:0000313" key="3">
    <source>
        <dbReference type="Proteomes" id="UP000193067"/>
    </source>
</evidence>
<feature type="region of interest" description="Disordered" evidence="1">
    <location>
        <begin position="1"/>
        <end position="20"/>
    </location>
</feature>
<evidence type="ECO:0000313" key="2">
    <source>
        <dbReference type="EMBL" id="OSC96457.1"/>
    </source>
</evidence>
<proteinExistence type="predicted"/>
<dbReference type="EMBL" id="KZ084181">
    <property type="protein sequence ID" value="OSC96457.1"/>
    <property type="molecule type" value="Genomic_DNA"/>
</dbReference>
<accession>A0A1Y2I5N6</accession>
<reference evidence="2 3" key="1">
    <citation type="journal article" date="2015" name="Biotechnol. Biofuels">
        <title>Enhanced degradation of softwood versus hardwood by the white-rot fungus Pycnoporus coccineus.</title>
        <authorList>
            <person name="Couturier M."/>
            <person name="Navarro D."/>
            <person name="Chevret D."/>
            <person name="Henrissat B."/>
            <person name="Piumi F."/>
            <person name="Ruiz-Duenas F.J."/>
            <person name="Martinez A.T."/>
            <person name="Grigoriev I.V."/>
            <person name="Riley R."/>
            <person name="Lipzen A."/>
            <person name="Berrin J.G."/>
            <person name="Master E.R."/>
            <person name="Rosso M.N."/>
        </authorList>
    </citation>
    <scope>NUCLEOTIDE SEQUENCE [LARGE SCALE GENOMIC DNA]</scope>
    <source>
        <strain evidence="2 3">BRFM310</strain>
    </source>
</reference>
<dbReference type="Proteomes" id="UP000193067">
    <property type="component" value="Unassembled WGS sequence"/>
</dbReference>
<feature type="region of interest" description="Disordered" evidence="1">
    <location>
        <begin position="38"/>
        <end position="90"/>
    </location>
</feature>
<dbReference type="OrthoDB" id="2757562at2759"/>
<feature type="compositionally biased region" description="Low complexity" evidence="1">
    <location>
        <begin position="38"/>
        <end position="62"/>
    </location>
</feature>
<evidence type="ECO:0000256" key="1">
    <source>
        <dbReference type="SAM" id="MobiDB-lite"/>
    </source>
</evidence>
<feature type="region of interest" description="Disordered" evidence="1">
    <location>
        <begin position="158"/>
        <end position="186"/>
    </location>
</feature>
<feature type="compositionally biased region" description="Low complexity" evidence="1">
    <location>
        <begin position="71"/>
        <end position="82"/>
    </location>
</feature>
<feature type="compositionally biased region" description="Low complexity" evidence="1">
    <location>
        <begin position="276"/>
        <end position="285"/>
    </location>
</feature>
<protein>
    <submittedName>
        <fullName evidence="2">Uncharacterized protein</fullName>
    </submittedName>
</protein>
<feature type="compositionally biased region" description="Polar residues" evidence="1">
    <location>
        <begin position="203"/>
        <end position="233"/>
    </location>
</feature>
<keyword evidence="3" id="KW-1185">Reference proteome</keyword>
<name>A0A1Y2I5N6_TRAC3</name>
<feature type="region of interest" description="Disordered" evidence="1">
    <location>
        <begin position="200"/>
        <end position="306"/>
    </location>
</feature>
<gene>
    <name evidence="2" type="ORF">PYCCODRAFT_1472606</name>
</gene>
<feature type="compositionally biased region" description="Low complexity" evidence="1">
    <location>
        <begin position="237"/>
        <end position="259"/>
    </location>
</feature>
<feature type="region of interest" description="Disordered" evidence="1">
    <location>
        <begin position="405"/>
        <end position="439"/>
    </location>
</feature>
<organism evidence="2 3">
    <name type="scientific">Trametes coccinea (strain BRFM310)</name>
    <name type="common">Pycnoporus coccineus</name>
    <dbReference type="NCBI Taxonomy" id="1353009"/>
    <lineage>
        <taxon>Eukaryota</taxon>
        <taxon>Fungi</taxon>
        <taxon>Dikarya</taxon>
        <taxon>Basidiomycota</taxon>
        <taxon>Agaricomycotina</taxon>
        <taxon>Agaricomycetes</taxon>
        <taxon>Polyporales</taxon>
        <taxon>Polyporaceae</taxon>
        <taxon>Trametes</taxon>
    </lineage>
</organism>